<dbReference type="Pfam" id="PF04545">
    <property type="entry name" value="Sigma70_r4"/>
    <property type="match status" value="1"/>
</dbReference>
<dbReference type="NCBIfam" id="TIGR02937">
    <property type="entry name" value="sigma70-ECF"/>
    <property type="match status" value="1"/>
</dbReference>
<dbReference type="SUPFAM" id="SSF88946">
    <property type="entry name" value="Sigma2 domain of RNA polymerase sigma factors"/>
    <property type="match status" value="1"/>
</dbReference>
<reference evidence="6" key="1">
    <citation type="submission" date="2020-10" db="EMBL/GenBank/DDBJ databases">
        <authorList>
            <person name="Gilroy R."/>
        </authorList>
    </citation>
    <scope>NUCLEOTIDE SEQUENCE</scope>
    <source>
        <strain evidence="6">ChiHjej12B11-7776</strain>
    </source>
</reference>
<protein>
    <submittedName>
        <fullName evidence="6">Sigma-70 family RNA polymerase sigma factor</fullName>
    </submittedName>
</protein>
<dbReference type="PRINTS" id="PR00046">
    <property type="entry name" value="SIGMA70FCT"/>
</dbReference>
<evidence type="ECO:0000313" key="7">
    <source>
        <dbReference type="Proteomes" id="UP000886852"/>
    </source>
</evidence>
<comment type="caution">
    <text evidence="6">The sequence shown here is derived from an EMBL/GenBank/DDBJ whole genome shotgun (WGS) entry which is preliminary data.</text>
</comment>
<evidence type="ECO:0000259" key="5">
    <source>
        <dbReference type="PROSITE" id="PS00716"/>
    </source>
</evidence>
<name>A0A9D1SPY3_9BACT</name>
<keyword evidence="2" id="KW-0731">Sigma factor</keyword>
<evidence type="ECO:0000256" key="4">
    <source>
        <dbReference type="ARBA" id="ARBA00023163"/>
    </source>
</evidence>
<dbReference type="EMBL" id="DVOC01000064">
    <property type="protein sequence ID" value="HIU91090.1"/>
    <property type="molecule type" value="Genomic_DNA"/>
</dbReference>
<feature type="domain" description="RNA polymerase sigma-70" evidence="5">
    <location>
        <begin position="207"/>
        <end position="233"/>
    </location>
</feature>
<reference evidence="6" key="2">
    <citation type="journal article" date="2021" name="PeerJ">
        <title>Extensive microbial diversity within the chicken gut microbiome revealed by metagenomics and culture.</title>
        <authorList>
            <person name="Gilroy R."/>
            <person name="Ravi A."/>
            <person name="Getino M."/>
            <person name="Pursley I."/>
            <person name="Horton D.L."/>
            <person name="Alikhan N.F."/>
            <person name="Baker D."/>
            <person name="Gharbi K."/>
            <person name="Hall N."/>
            <person name="Watson M."/>
            <person name="Adriaenssens E.M."/>
            <person name="Foster-Nyarko E."/>
            <person name="Jarju S."/>
            <person name="Secka A."/>
            <person name="Antonio M."/>
            <person name="Oren A."/>
            <person name="Chaudhuri R.R."/>
            <person name="La Ragione R."/>
            <person name="Hildebrand F."/>
            <person name="Pallen M.J."/>
        </authorList>
    </citation>
    <scope>NUCLEOTIDE SEQUENCE</scope>
    <source>
        <strain evidence="6">ChiHjej12B11-7776</strain>
    </source>
</reference>
<evidence type="ECO:0000256" key="3">
    <source>
        <dbReference type="ARBA" id="ARBA00023125"/>
    </source>
</evidence>
<dbReference type="Gene3D" id="1.20.140.160">
    <property type="match status" value="1"/>
</dbReference>
<proteinExistence type="predicted"/>
<dbReference type="GO" id="GO:0003677">
    <property type="term" value="F:DNA binding"/>
    <property type="evidence" value="ECO:0007669"/>
    <property type="project" value="UniProtKB-KW"/>
</dbReference>
<dbReference type="Pfam" id="PF04542">
    <property type="entry name" value="Sigma70_r2"/>
    <property type="match status" value="1"/>
</dbReference>
<keyword evidence="1" id="KW-0805">Transcription regulation</keyword>
<organism evidence="6 7">
    <name type="scientific">Candidatus Fimimonas merdipullorum</name>
    <dbReference type="NCBI Taxonomy" id="2840822"/>
    <lineage>
        <taxon>Bacteria</taxon>
        <taxon>Pseudomonadati</taxon>
        <taxon>Myxococcota</taxon>
        <taxon>Myxococcia</taxon>
        <taxon>Myxococcales</taxon>
        <taxon>Cystobacterineae</taxon>
        <taxon>Myxococcaceae</taxon>
        <taxon>Myxococcaceae incertae sedis</taxon>
        <taxon>Candidatus Fimimonas</taxon>
    </lineage>
</organism>
<dbReference type="CDD" id="cd06171">
    <property type="entry name" value="Sigma70_r4"/>
    <property type="match status" value="1"/>
</dbReference>
<dbReference type="PROSITE" id="PS00716">
    <property type="entry name" value="SIGMA70_2"/>
    <property type="match status" value="1"/>
</dbReference>
<accession>A0A9D1SPY3</accession>
<dbReference type="InterPro" id="IPR013324">
    <property type="entry name" value="RNA_pol_sigma_r3/r4-like"/>
</dbReference>
<gene>
    <name evidence="6" type="ORF">IAC72_03680</name>
</gene>
<dbReference type="InterPro" id="IPR007630">
    <property type="entry name" value="RNA_pol_sigma70_r4"/>
</dbReference>
<dbReference type="InterPro" id="IPR000943">
    <property type="entry name" value="RNA_pol_sigma70"/>
</dbReference>
<evidence type="ECO:0000256" key="1">
    <source>
        <dbReference type="ARBA" id="ARBA00023015"/>
    </source>
</evidence>
<dbReference type="InterPro" id="IPR013325">
    <property type="entry name" value="RNA_pol_sigma_r2"/>
</dbReference>
<evidence type="ECO:0000313" key="6">
    <source>
        <dbReference type="EMBL" id="HIU91090.1"/>
    </source>
</evidence>
<keyword evidence="4" id="KW-0804">Transcription</keyword>
<evidence type="ECO:0000256" key="2">
    <source>
        <dbReference type="ARBA" id="ARBA00023082"/>
    </source>
</evidence>
<dbReference type="InterPro" id="IPR014284">
    <property type="entry name" value="RNA_pol_sigma-70_dom"/>
</dbReference>
<dbReference type="PIRSF" id="PIRSF000770">
    <property type="entry name" value="RNA_pol_sigma-SigE/K"/>
    <property type="match status" value="1"/>
</dbReference>
<dbReference type="AlphaFoldDB" id="A0A9D1SPY3"/>
<dbReference type="InterPro" id="IPR007627">
    <property type="entry name" value="RNA_pol_sigma70_r2"/>
</dbReference>
<dbReference type="GO" id="GO:0006352">
    <property type="term" value="P:DNA-templated transcription initiation"/>
    <property type="evidence" value="ECO:0007669"/>
    <property type="project" value="InterPro"/>
</dbReference>
<dbReference type="GO" id="GO:0016987">
    <property type="term" value="F:sigma factor activity"/>
    <property type="evidence" value="ECO:0007669"/>
    <property type="project" value="UniProtKB-KW"/>
</dbReference>
<dbReference type="Proteomes" id="UP000886852">
    <property type="component" value="Unassembled WGS sequence"/>
</dbReference>
<keyword evidence="3" id="KW-0238">DNA-binding</keyword>
<sequence length="240" mass="27689">MISHEETMRLIALAQQGDEQACTTLIVENTPLVKSIVKRYLGKSVEYDDLLQIAHIGLLKAIKNFSAQYDVKFSTYAVPMILGELKRYMRDEGYIKVSRTVKSLAAKIMKYTEELCQKGETADVEKIARHFDTDVTEVVFALDAMRRPVSLYETTSDKEGKETALVDKLPSDEDKQMISKLILKDMLSKLTERERKLVVLRYFRDMTQWEIARKMGVSQVQISRMESKVIKKLREMYDGD</sequence>
<dbReference type="PANTHER" id="PTHR30385:SF4">
    <property type="entry name" value="RNA POLYMERASE SIGMA-E FACTOR"/>
    <property type="match status" value="1"/>
</dbReference>
<dbReference type="SUPFAM" id="SSF88659">
    <property type="entry name" value="Sigma3 and sigma4 domains of RNA polymerase sigma factors"/>
    <property type="match status" value="2"/>
</dbReference>
<dbReference type="Gene3D" id="1.20.120.1810">
    <property type="match status" value="1"/>
</dbReference>
<dbReference type="PANTHER" id="PTHR30385">
    <property type="entry name" value="SIGMA FACTOR F FLAGELLAR"/>
    <property type="match status" value="1"/>
</dbReference>